<organism evidence="2 3">
    <name type="scientific">Polaribacter marinaquae</name>
    <dbReference type="NCBI Taxonomy" id="1642819"/>
    <lineage>
        <taxon>Bacteria</taxon>
        <taxon>Pseudomonadati</taxon>
        <taxon>Bacteroidota</taxon>
        <taxon>Flavobacteriia</taxon>
        <taxon>Flavobacteriales</taxon>
        <taxon>Flavobacteriaceae</taxon>
    </lineage>
</organism>
<name>A0ABZ2TSA9_9FLAO</name>
<keyword evidence="1" id="KW-0812">Transmembrane</keyword>
<keyword evidence="3" id="KW-1185">Reference proteome</keyword>
<sequence length="266" mass="30268">MKTNKLDNSVKEKFANRTLEPSVSAWERLSTKLDEEPKQKKKGWFFYIGYAASIIVIISIGFFIFSDEDIIIKNDTIIVEEVIDTVNIIKNIEEHFNEVSVEKAIVKNEQSIEEKTKKIDNIKRDITSKSTKVAQFNNKNKKIEKSLVDKTTRTTTNVVAKNEVNPSSDLNKEKFSITVNADDLLKSISTKSKKVEAYYANNNISEEELLKAIKSELIKSDLKVNPETILAEVERSINDDVFENNFLKSLKKKISNIATAIASRNN</sequence>
<evidence type="ECO:0000256" key="1">
    <source>
        <dbReference type="SAM" id="Phobius"/>
    </source>
</evidence>
<keyword evidence="1" id="KW-1133">Transmembrane helix</keyword>
<keyword evidence="1" id="KW-0472">Membrane</keyword>
<protein>
    <recommendedName>
        <fullName evidence="4">Anti-sigma factor</fullName>
    </recommendedName>
</protein>
<dbReference type="EMBL" id="CP150496">
    <property type="protein sequence ID" value="WYW56016.1"/>
    <property type="molecule type" value="Genomic_DNA"/>
</dbReference>
<evidence type="ECO:0000313" key="3">
    <source>
        <dbReference type="Proteomes" id="UP001491088"/>
    </source>
</evidence>
<gene>
    <name evidence="2" type="ORF">WG950_01895</name>
</gene>
<evidence type="ECO:0000313" key="2">
    <source>
        <dbReference type="EMBL" id="WYW56016.1"/>
    </source>
</evidence>
<accession>A0ABZ2TSA9</accession>
<dbReference type="Proteomes" id="UP001491088">
    <property type="component" value="Chromosome"/>
</dbReference>
<evidence type="ECO:0008006" key="4">
    <source>
        <dbReference type="Google" id="ProtNLM"/>
    </source>
</evidence>
<dbReference type="RefSeq" id="WP_340933816.1">
    <property type="nucleotide sequence ID" value="NZ_CP150496.1"/>
</dbReference>
<proteinExistence type="predicted"/>
<reference evidence="2 3" key="1">
    <citation type="submission" date="2024-03" db="EMBL/GenBank/DDBJ databases">
        <authorList>
            <person name="Cao K."/>
        </authorList>
    </citation>
    <scope>NUCLEOTIDE SEQUENCE [LARGE SCALE GENOMIC DNA]</scope>
    <source>
        <strain evidence="2 3">MCCC 1K00696</strain>
    </source>
</reference>
<feature type="transmembrane region" description="Helical" evidence="1">
    <location>
        <begin position="44"/>
        <end position="65"/>
    </location>
</feature>